<keyword evidence="2" id="KW-0413">Isomerase</keyword>
<reference evidence="2 3" key="1">
    <citation type="submission" date="2018-08" db="EMBL/GenBank/DDBJ databases">
        <title>Hydrogenophaga sp. LA-38 isolated from sludge.</title>
        <authorList>
            <person name="Im W.-T."/>
        </authorList>
    </citation>
    <scope>NUCLEOTIDE SEQUENCE [LARGE SCALE GENOMIC DNA]</scope>
    <source>
        <strain evidence="2 3">LA-38</strain>
    </source>
</reference>
<dbReference type="Proteomes" id="UP000261931">
    <property type="component" value="Unassembled WGS sequence"/>
</dbReference>
<dbReference type="Pfam" id="PF00378">
    <property type="entry name" value="ECH_1"/>
    <property type="match status" value="1"/>
</dbReference>
<dbReference type="RefSeq" id="WP_116960161.1">
    <property type="nucleotide sequence ID" value="NZ_QVLS01000011.1"/>
</dbReference>
<dbReference type="InterPro" id="IPR001753">
    <property type="entry name" value="Enoyl-CoA_hydra/iso"/>
</dbReference>
<proteinExistence type="inferred from homology"/>
<dbReference type="CDD" id="cd06558">
    <property type="entry name" value="crotonase-like"/>
    <property type="match status" value="1"/>
</dbReference>
<sequence length="264" mass="28556">MSEPVVLLDHPAPRVARLRINRPAQRNAIDEAVRQGFIDRLDALVRDASVRALVIGGVQGVFSAGGDVPSMLGLSEAQARARLGHVQQVCQRVADLRLPVVAAMEGVTAGAAVGLSLLADRIVIGREARVLFPFLKIGLVPDWGQLLTLPRRVGLPVARRLLCGGEPVRGEEALRLGLADELCEDAQVMDRAVALAGELALLPAEPFARMKQRLQHPSATLAEELQRDQDDQAACLLGADFREGFSAFREKRAPDFIHRPGDRA</sequence>
<dbReference type="Gene3D" id="3.90.226.10">
    <property type="entry name" value="2-enoyl-CoA Hydratase, Chain A, domain 1"/>
    <property type="match status" value="1"/>
</dbReference>
<dbReference type="PANTHER" id="PTHR43459:SF1">
    <property type="entry name" value="EG:BACN32G11.4 PROTEIN"/>
    <property type="match status" value="1"/>
</dbReference>
<gene>
    <name evidence="2" type="ORF">DY262_16275</name>
</gene>
<evidence type="ECO:0000256" key="1">
    <source>
        <dbReference type="ARBA" id="ARBA00005254"/>
    </source>
</evidence>
<comment type="similarity">
    <text evidence="1">Belongs to the enoyl-CoA hydratase/isomerase family.</text>
</comment>
<dbReference type="GO" id="GO:0016853">
    <property type="term" value="F:isomerase activity"/>
    <property type="evidence" value="ECO:0007669"/>
    <property type="project" value="UniProtKB-KW"/>
</dbReference>
<comment type="caution">
    <text evidence="2">The sequence shown here is derived from an EMBL/GenBank/DDBJ whole genome shotgun (WGS) entry which is preliminary data.</text>
</comment>
<dbReference type="InterPro" id="IPR014748">
    <property type="entry name" value="Enoyl-CoA_hydra_C"/>
</dbReference>
<organism evidence="2 3">
    <name type="scientific">Hydrogenophaga borbori</name>
    <dbReference type="NCBI Taxonomy" id="2294117"/>
    <lineage>
        <taxon>Bacteria</taxon>
        <taxon>Pseudomonadati</taxon>
        <taxon>Pseudomonadota</taxon>
        <taxon>Betaproteobacteria</taxon>
        <taxon>Burkholderiales</taxon>
        <taxon>Comamonadaceae</taxon>
        <taxon>Hydrogenophaga</taxon>
    </lineage>
</organism>
<evidence type="ECO:0000313" key="2">
    <source>
        <dbReference type="EMBL" id="RFP77312.1"/>
    </source>
</evidence>
<dbReference type="InterPro" id="IPR029045">
    <property type="entry name" value="ClpP/crotonase-like_dom_sf"/>
</dbReference>
<dbReference type="EMBL" id="QVLS01000011">
    <property type="protein sequence ID" value="RFP77312.1"/>
    <property type="molecule type" value="Genomic_DNA"/>
</dbReference>
<protein>
    <submittedName>
        <fullName evidence="2">Enoyl-CoA hydratase/isomerase family protein</fullName>
    </submittedName>
</protein>
<accession>A0A372EFZ0</accession>
<keyword evidence="3" id="KW-1185">Reference proteome</keyword>
<dbReference type="AlphaFoldDB" id="A0A372EFZ0"/>
<dbReference type="SUPFAM" id="SSF52096">
    <property type="entry name" value="ClpP/crotonase"/>
    <property type="match status" value="1"/>
</dbReference>
<evidence type="ECO:0000313" key="3">
    <source>
        <dbReference type="Proteomes" id="UP000261931"/>
    </source>
</evidence>
<name>A0A372EFZ0_9BURK</name>
<dbReference type="Gene3D" id="1.10.12.10">
    <property type="entry name" value="Lyase 2-enoyl-coa Hydratase, Chain A, domain 2"/>
    <property type="match status" value="1"/>
</dbReference>
<dbReference type="PANTHER" id="PTHR43459">
    <property type="entry name" value="ENOYL-COA HYDRATASE"/>
    <property type="match status" value="1"/>
</dbReference>